<proteinExistence type="predicted"/>
<accession>A0ABW4BMG8</accession>
<dbReference type="Proteomes" id="UP001597191">
    <property type="component" value="Unassembled WGS sequence"/>
</dbReference>
<dbReference type="RefSeq" id="WP_125650447.1">
    <property type="nucleotide sequence ID" value="NZ_JBHTOH010000035.1"/>
</dbReference>
<keyword evidence="1" id="KW-0812">Transmembrane</keyword>
<evidence type="ECO:0000313" key="2">
    <source>
        <dbReference type="EMBL" id="MFD1411124.1"/>
    </source>
</evidence>
<gene>
    <name evidence="2" type="ORF">ACFQ4R_05855</name>
</gene>
<reference evidence="3" key="1">
    <citation type="journal article" date="2019" name="Int. J. Syst. Evol. Microbiol.">
        <title>The Global Catalogue of Microorganisms (GCM) 10K type strain sequencing project: providing services to taxonomists for standard genome sequencing and annotation.</title>
        <authorList>
            <consortium name="The Broad Institute Genomics Platform"/>
            <consortium name="The Broad Institute Genome Sequencing Center for Infectious Disease"/>
            <person name="Wu L."/>
            <person name="Ma J."/>
        </authorList>
    </citation>
    <scope>NUCLEOTIDE SEQUENCE [LARGE SCALE GENOMIC DNA]</scope>
    <source>
        <strain evidence="3">CCM 8937</strain>
    </source>
</reference>
<keyword evidence="1" id="KW-1133">Transmembrane helix</keyword>
<comment type="caution">
    <text evidence="2">The sequence shown here is derived from an EMBL/GenBank/DDBJ whole genome shotgun (WGS) entry which is preliminary data.</text>
</comment>
<keyword evidence="3" id="KW-1185">Reference proteome</keyword>
<protein>
    <submittedName>
        <fullName evidence="2">Uncharacterized protein</fullName>
    </submittedName>
</protein>
<dbReference type="EMBL" id="JBHTOH010000035">
    <property type="protein sequence ID" value="MFD1411124.1"/>
    <property type="molecule type" value="Genomic_DNA"/>
</dbReference>
<evidence type="ECO:0000313" key="3">
    <source>
        <dbReference type="Proteomes" id="UP001597191"/>
    </source>
</evidence>
<organism evidence="2 3">
    <name type="scientific">Lapidilactobacillus gannanensis</name>
    <dbReference type="NCBI Taxonomy" id="2486002"/>
    <lineage>
        <taxon>Bacteria</taxon>
        <taxon>Bacillati</taxon>
        <taxon>Bacillota</taxon>
        <taxon>Bacilli</taxon>
        <taxon>Lactobacillales</taxon>
        <taxon>Lactobacillaceae</taxon>
        <taxon>Lapidilactobacillus</taxon>
    </lineage>
</organism>
<feature type="transmembrane region" description="Helical" evidence="1">
    <location>
        <begin position="64"/>
        <end position="83"/>
    </location>
</feature>
<name>A0ABW4BMG8_9LACO</name>
<evidence type="ECO:0000256" key="1">
    <source>
        <dbReference type="SAM" id="Phobius"/>
    </source>
</evidence>
<keyword evidence="1" id="KW-0472">Membrane</keyword>
<feature type="transmembrane region" description="Helical" evidence="1">
    <location>
        <begin position="20"/>
        <end position="44"/>
    </location>
</feature>
<sequence>MPDELIIRKKIPTTILYQLFNIFLVVVLLGLLAVVLAAIAKLYTDGLVTLYVLFNFDGFYLARLGKKLLAAFAGLTLAGVLRLRVVQ</sequence>